<evidence type="ECO:0000313" key="16">
    <source>
        <dbReference type="EMBL" id="KFI73509.1"/>
    </source>
</evidence>
<proteinExistence type="inferred from homology"/>
<dbReference type="GO" id="GO:0005737">
    <property type="term" value="C:cytoplasm"/>
    <property type="evidence" value="ECO:0007669"/>
    <property type="project" value="UniProtKB-SubCell"/>
</dbReference>
<dbReference type="PANTHER" id="PTHR10954:SF18">
    <property type="entry name" value="RIBONUCLEASE HII"/>
    <property type="match status" value="1"/>
</dbReference>
<evidence type="ECO:0000256" key="13">
    <source>
        <dbReference type="RuleBase" id="RU003515"/>
    </source>
</evidence>
<evidence type="ECO:0000256" key="9">
    <source>
        <dbReference type="ARBA" id="ARBA00022759"/>
    </source>
</evidence>
<accession>A0A087BR59</accession>
<dbReference type="GO" id="GO:0046872">
    <property type="term" value="F:metal ion binding"/>
    <property type="evidence" value="ECO:0007669"/>
    <property type="project" value="UniProtKB-KW"/>
</dbReference>
<keyword evidence="6" id="KW-0963">Cytoplasm</keyword>
<comment type="function">
    <text evidence="3 13">Endonuclease that specifically degrades the RNA of RNA-DNA hybrids.</text>
</comment>
<feature type="binding site" evidence="12">
    <location>
        <position position="153"/>
    </location>
    <ligand>
        <name>a divalent metal cation</name>
        <dbReference type="ChEBI" id="CHEBI:60240"/>
    </ligand>
</feature>
<evidence type="ECO:0000259" key="15">
    <source>
        <dbReference type="PROSITE" id="PS51975"/>
    </source>
</evidence>
<evidence type="ECO:0000256" key="8">
    <source>
        <dbReference type="ARBA" id="ARBA00022723"/>
    </source>
</evidence>
<organism evidence="16 17">
    <name type="scientific">Bifidobacterium minimum</name>
    <dbReference type="NCBI Taxonomy" id="1693"/>
    <lineage>
        <taxon>Bacteria</taxon>
        <taxon>Bacillati</taxon>
        <taxon>Actinomycetota</taxon>
        <taxon>Actinomycetes</taxon>
        <taxon>Bifidobacteriales</taxon>
        <taxon>Bifidobacteriaceae</taxon>
        <taxon>Bifidobacterium</taxon>
    </lineage>
</organism>
<dbReference type="GO" id="GO:0032299">
    <property type="term" value="C:ribonuclease H2 complex"/>
    <property type="evidence" value="ECO:0007669"/>
    <property type="project" value="TreeGrafter"/>
</dbReference>
<evidence type="ECO:0000256" key="14">
    <source>
        <dbReference type="SAM" id="MobiDB-lite"/>
    </source>
</evidence>
<dbReference type="GO" id="GO:0043137">
    <property type="term" value="P:DNA replication, removal of RNA primer"/>
    <property type="evidence" value="ECO:0007669"/>
    <property type="project" value="TreeGrafter"/>
</dbReference>
<feature type="region of interest" description="Disordered" evidence="14">
    <location>
        <begin position="1"/>
        <end position="31"/>
    </location>
</feature>
<evidence type="ECO:0000256" key="7">
    <source>
        <dbReference type="ARBA" id="ARBA00022722"/>
    </source>
</evidence>
<comment type="subcellular location">
    <subcellularLocation>
        <location evidence="4">Cytoplasm</location>
    </subcellularLocation>
</comment>
<keyword evidence="17" id="KW-1185">Reference proteome</keyword>
<name>A0A087BR59_9BIFI</name>
<evidence type="ECO:0000256" key="12">
    <source>
        <dbReference type="PROSITE-ProRule" id="PRU01319"/>
    </source>
</evidence>
<sequence length="251" mass="26543">MSRHSSASCRRAASGPSLASGGPASGDRPTLDLERDLASKGFDLIIGCDEVGRGALAGPVMVGAAALWARTLDDATVPDGLRDSKLLTPHRREALVDPLRAWCAAVEVGSAGNAEIDDWGISHALGVAALRAMARVEDALGETGPLRVGVILDGPYDYITAARDSFDAPDPRHPFAVTTMVKADMRCAVVSAASVVAKVTRDALMDDLSRSDPSYAPYRWESNKGYGSAAHREAIARLGPTSWHRTSWHLA</sequence>
<evidence type="ECO:0000256" key="4">
    <source>
        <dbReference type="ARBA" id="ARBA00004496"/>
    </source>
</evidence>
<dbReference type="RefSeq" id="WP_081648098.1">
    <property type="nucleotide sequence ID" value="NZ_JGZD01000006.1"/>
</dbReference>
<dbReference type="PANTHER" id="PTHR10954">
    <property type="entry name" value="RIBONUCLEASE H2 SUBUNIT A"/>
    <property type="match status" value="1"/>
</dbReference>
<reference evidence="16 17" key="1">
    <citation type="submission" date="2014-03" db="EMBL/GenBank/DDBJ databases">
        <title>Genomics of Bifidobacteria.</title>
        <authorList>
            <person name="Ventura M."/>
            <person name="Milani C."/>
            <person name="Lugli G.A."/>
        </authorList>
    </citation>
    <scope>NUCLEOTIDE SEQUENCE [LARGE SCALE GENOMIC DNA]</scope>
    <source>
        <strain evidence="16 17">LMG 11592</strain>
    </source>
</reference>
<keyword evidence="7 12" id="KW-0540">Nuclease</keyword>
<keyword evidence="8 12" id="KW-0479">Metal-binding</keyword>
<protein>
    <recommendedName>
        <fullName evidence="13">Ribonuclease</fullName>
        <ecNumber evidence="13">3.1.26.4</ecNumber>
    </recommendedName>
</protein>
<evidence type="ECO:0000256" key="6">
    <source>
        <dbReference type="ARBA" id="ARBA00022490"/>
    </source>
</evidence>
<comment type="catalytic activity">
    <reaction evidence="1 12 13">
        <text>Endonucleolytic cleavage to 5'-phosphomonoester.</text>
        <dbReference type="EC" id="3.1.26.4"/>
    </reaction>
</comment>
<feature type="binding site" evidence="12">
    <location>
        <position position="50"/>
    </location>
    <ligand>
        <name>a divalent metal cation</name>
        <dbReference type="ChEBI" id="CHEBI:60240"/>
    </ligand>
</feature>
<comment type="similarity">
    <text evidence="5 13">Belongs to the RNase HII family.</text>
</comment>
<evidence type="ECO:0000256" key="5">
    <source>
        <dbReference type="ARBA" id="ARBA00007383"/>
    </source>
</evidence>
<dbReference type="SUPFAM" id="SSF53098">
    <property type="entry name" value="Ribonuclease H-like"/>
    <property type="match status" value="1"/>
</dbReference>
<keyword evidence="11" id="KW-0464">Manganese</keyword>
<feature type="compositionally biased region" description="Low complexity" evidence="14">
    <location>
        <begin position="1"/>
        <end position="26"/>
    </location>
</feature>
<dbReference type="EMBL" id="JGZD01000006">
    <property type="protein sequence ID" value="KFI73509.1"/>
    <property type="molecule type" value="Genomic_DNA"/>
</dbReference>
<dbReference type="Proteomes" id="UP000029014">
    <property type="component" value="Unassembled WGS sequence"/>
</dbReference>
<evidence type="ECO:0000256" key="1">
    <source>
        <dbReference type="ARBA" id="ARBA00000077"/>
    </source>
</evidence>
<dbReference type="EC" id="3.1.26.4" evidence="13"/>
<dbReference type="AlphaFoldDB" id="A0A087BR59"/>
<dbReference type="InterPro" id="IPR036397">
    <property type="entry name" value="RNaseH_sf"/>
</dbReference>
<evidence type="ECO:0000256" key="11">
    <source>
        <dbReference type="ARBA" id="ARBA00023211"/>
    </source>
</evidence>
<feature type="domain" description="RNase H type-2" evidence="15">
    <location>
        <begin position="43"/>
        <end position="251"/>
    </location>
</feature>
<comment type="cofactor">
    <cofactor evidence="2">
        <name>Mg(2+)</name>
        <dbReference type="ChEBI" id="CHEBI:18420"/>
    </cofactor>
</comment>
<gene>
    <name evidence="16" type="ORF">BMIN_0939</name>
</gene>
<dbReference type="InterPro" id="IPR001352">
    <property type="entry name" value="RNase_HII/HIII"/>
</dbReference>
<keyword evidence="9 12" id="KW-0255">Endonuclease</keyword>
<feature type="binding site" evidence="12">
    <location>
        <position position="49"/>
    </location>
    <ligand>
        <name>a divalent metal cation</name>
        <dbReference type="ChEBI" id="CHEBI:60240"/>
    </ligand>
</feature>
<evidence type="ECO:0000256" key="3">
    <source>
        <dbReference type="ARBA" id="ARBA00004065"/>
    </source>
</evidence>
<dbReference type="Pfam" id="PF01351">
    <property type="entry name" value="RNase_HII"/>
    <property type="match status" value="1"/>
</dbReference>
<evidence type="ECO:0000313" key="17">
    <source>
        <dbReference type="Proteomes" id="UP000029014"/>
    </source>
</evidence>
<dbReference type="PROSITE" id="PS51975">
    <property type="entry name" value="RNASE_H_2"/>
    <property type="match status" value="1"/>
</dbReference>
<evidence type="ECO:0000256" key="2">
    <source>
        <dbReference type="ARBA" id="ARBA00001946"/>
    </source>
</evidence>
<dbReference type="NCBIfam" id="NF000595">
    <property type="entry name" value="PRK00015.1-3"/>
    <property type="match status" value="1"/>
</dbReference>
<dbReference type="InterPro" id="IPR022898">
    <property type="entry name" value="RNase_HII"/>
</dbReference>
<dbReference type="Gene3D" id="3.30.420.10">
    <property type="entry name" value="Ribonuclease H-like superfamily/Ribonuclease H"/>
    <property type="match status" value="1"/>
</dbReference>
<dbReference type="InterPro" id="IPR024567">
    <property type="entry name" value="RNase_HII/HIII_dom"/>
</dbReference>
<dbReference type="InterPro" id="IPR012337">
    <property type="entry name" value="RNaseH-like_sf"/>
</dbReference>
<evidence type="ECO:0000256" key="10">
    <source>
        <dbReference type="ARBA" id="ARBA00022801"/>
    </source>
</evidence>
<dbReference type="eggNOG" id="COG0164">
    <property type="taxonomic scope" value="Bacteria"/>
</dbReference>
<dbReference type="GO" id="GO:0006298">
    <property type="term" value="P:mismatch repair"/>
    <property type="evidence" value="ECO:0007669"/>
    <property type="project" value="TreeGrafter"/>
</dbReference>
<dbReference type="CDD" id="cd07182">
    <property type="entry name" value="RNase_HII_bacteria_HII_like"/>
    <property type="match status" value="1"/>
</dbReference>
<dbReference type="GO" id="GO:0003723">
    <property type="term" value="F:RNA binding"/>
    <property type="evidence" value="ECO:0007669"/>
    <property type="project" value="UniProtKB-UniRule"/>
</dbReference>
<dbReference type="STRING" id="1693.BMIN_0939"/>
<comment type="cofactor">
    <cofactor evidence="12">
        <name>Mn(2+)</name>
        <dbReference type="ChEBI" id="CHEBI:29035"/>
    </cofactor>
    <cofactor evidence="12">
        <name>Mg(2+)</name>
        <dbReference type="ChEBI" id="CHEBI:18420"/>
    </cofactor>
    <text evidence="12">Manganese or magnesium. Binds 1 divalent metal ion per monomer in the absence of substrate. May bind a second metal ion after substrate binding.</text>
</comment>
<dbReference type="GO" id="GO:0004523">
    <property type="term" value="F:RNA-DNA hybrid ribonuclease activity"/>
    <property type="evidence" value="ECO:0007669"/>
    <property type="project" value="UniProtKB-UniRule"/>
</dbReference>
<keyword evidence="10 12" id="KW-0378">Hydrolase</keyword>
<comment type="caution">
    <text evidence="16">The sequence shown here is derived from an EMBL/GenBank/DDBJ whole genome shotgun (WGS) entry which is preliminary data.</text>
</comment>